<keyword evidence="3" id="KW-1185">Reference proteome</keyword>
<evidence type="ECO:0000313" key="3">
    <source>
        <dbReference type="Proteomes" id="UP000267606"/>
    </source>
</evidence>
<dbReference type="AlphaFoldDB" id="A0A183HW22"/>
<protein>
    <submittedName>
        <fullName evidence="4">Histidine kinase</fullName>
    </submittedName>
</protein>
<accession>A0A183HW22</accession>
<dbReference type="Proteomes" id="UP000267606">
    <property type="component" value="Unassembled WGS sequence"/>
</dbReference>
<evidence type="ECO:0000256" key="1">
    <source>
        <dbReference type="SAM" id="Coils"/>
    </source>
</evidence>
<dbReference type="WBParaSite" id="OFLC_0001168401-mRNA-1">
    <property type="protein sequence ID" value="OFLC_0001168401-mRNA-1"/>
    <property type="gene ID" value="OFLC_0001168401"/>
</dbReference>
<name>A0A183HW22_9BILA</name>
<gene>
    <name evidence="2" type="ORF">OFLC_LOCUS11679</name>
</gene>
<organism evidence="4">
    <name type="scientific">Onchocerca flexuosa</name>
    <dbReference type="NCBI Taxonomy" id="387005"/>
    <lineage>
        <taxon>Eukaryota</taxon>
        <taxon>Metazoa</taxon>
        <taxon>Ecdysozoa</taxon>
        <taxon>Nematoda</taxon>
        <taxon>Chromadorea</taxon>
        <taxon>Rhabditida</taxon>
        <taxon>Spirurina</taxon>
        <taxon>Spiruromorpha</taxon>
        <taxon>Filarioidea</taxon>
        <taxon>Onchocercidae</taxon>
        <taxon>Onchocerca</taxon>
    </lineage>
</organism>
<reference evidence="2 3" key="2">
    <citation type="submission" date="2018-11" db="EMBL/GenBank/DDBJ databases">
        <authorList>
            <consortium name="Pathogen Informatics"/>
        </authorList>
    </citation>
    <scope>NUCLEOTIDE SEQUENCE [LARGE SCALE GENOMIC DNA]</scope>
</reference>
<reference evidence="4" key="1">
    <citation type="submission" date="2016-06" db="UniProtKB">
        <authorList>
            <consortium name="WormBaseParasite"/>
        </authorList>
    </citation>
    <scope>IDENTIFICATION</scope>
</reference>
<feature type="coiled-coil region" evidence="1">
    <location>
        <begin position="4"/>
        <end position="31"/>
    </location>
</feature>
<proteinExistence type="predicted"/>
<sequence length="33" mass="3882">MAERHNVEEILDSARNLLERLQTIIMELETVKS</sequence>
<evidence type="ECO:0000313" key="4">
    <source>
        <dbReference type="WBParaSite" id="OFLC_0001168401-mRNA-1"/>
    </source>
</evidence>
<dbReference type="EMBL" id="UZAJ01017177">
    <property type="protein sequence ID" value="VDO78382.1"/>
    <property type="molecule type" value="Genomic_DNA"/>
</dbReference>
<keyword evidence="1" id="KW-0175">Coiled coil</keyword>
<evidence type="ECO:0000313" key="2">
    <source>
        <dbReference type="EMBL" id="VDO78382.1"/>
    </source>
</evidence>